<accession>A0A9K3DNQ2</accession>
<keyword evidence="2" id="KW-0472">Membrane</keyword>
<dbReference type="PROSITE" id="PS51444">
    <property type="entry name" value="FH2"/>
    <property type="match status" value="1"/>
</dbReference>
<organism evidence="4 5">
    <name type="scientific">Helianthus annuus</name>
    <name type="common">Common sunflower</name>
    <dbReference type="NCBI Taxonomy" id="4232"/>
    <lineage>
        <taxon>Eukaryota</taxon>
        <taxon>Viridiplantae</taxon>
        <taxon>Streptophyta</taxon>
        <taxon>Embryophyta</taxon>
        <taxon>Tracheophyta</taxon>
        <taxon>Spermatophyta</taxon>
        <taxon>Magnoliopsida</taxon>
        <taxon>eudicotyledons</taxon>
        <taxon>Gunneridae</taxon>
        <taxon>Pentapetalae</taxon>
        <taxon>asterids</taxon>
        <taxon>campanulids</taxon>
        <taxon>Asterales</taxon>
        <taxon>Asteraceae</taxon>
        <taxon>Asteroideae</taxon>
        <taxon>Heliantheae alliance</taxon>
        <taxon>Heliantheae</taxon>
        <taxon>Helianthus</taxon>
    </lineage>
</organism>
<dbReference type="InterPro" id="IPR042201">
    <property type="entry name" value="FH2_Formin_sf"/>
</dbReference>
<evidence type="ECO:0000256" key="2">
    <source>
        <dbReference type="SAM" id="Phobius"/>
    </source>
</evidence>
<sequence length="56" mass="6584">MLGECEQFFLELMKVPRMESKLRVFLFKIQFNAQVIFMACILCSNLSYIIKCTEGK</sequence>
<evidence type="ECO:0000259" key="3">
    <source>
        <dbReference type="PROSITE" id="PS51444"/>
    </source>
</evidence>
<evidence type="ECO:0000256" key="1">
    <source>
        <dbReference type="ARBA" id="ARBA00006468"/>
    </source>
</evidence>
<keyword evidence="5" id="KW-1185">Reference proteome</keyword>
<dbReference type="InterPro" id="IPR015425">
    <property type="entry name" value="FH2_Formin"/>
</dbReference>
<comment type="similarity">
    <text evidence="1">Belongs to the formin-like family. Class-II subfamily.</text>
</comment>
<evidence type="ECO:0000313" key="5">
    <source>
        <dbReference type="Proteomes" id="UP000215914"/>
    </source>
</evidence>
<dbReference type="Gramene" id="mRNA:HanXRQr2_Chr16g0729191">
    <property type="protein sequence ID" value="mRNA:HanXRQr2_Chr16g0729191"/>
    <property type="gene ID" value="HanXRQr2_Chr16g0729191"/>
</dbReference>
<keyword evidence="2" id="KW-1133">Transmembrane helix</keyword>
<dbReference type="EMBL" id="MNCJ02000331">
    <property type="protein sequence ID" value="KAF5758435.1"/>
    <property type="molecule type" value="Genomic_DNA"/>
</dbReference>
<dbReference type="SUPFAM" id="SSF101447">
    <property type="entry name" value="Formin homology 2 domain (FH2 domain)"/>
    <property type="match status" value="1"/>
</dbReference>
<dbReference type="PANTHER" id="PTHR45733">
    <property type="entry name" value="FORMIN-J"/>
    <property type="match status" value="1"/>
</dbReference>
<proteinExistence type="inferred from homology"/>
<evidence type="ECO:0000313" key="4">
    <source>
        <dbReference type="EMBL" id="KAF5758435.1"/>
    </source>
</evidence>
<reference evidence="4" key="2">
    <citation type="submission" date="2020-06" db="EMBL/GenBank/DDBJ databases">
        <title>Helianthus annuus Genome sequencing and assembly Release 2.</title>
        <authorList>
            <person name="Gouzy J."/>
            <person name="Langlade N."/>
            <person name="Munos S."/>
        </authorList>
    </citation>
    <scope>NUCLEOTIDE SEQUENCE</scope>
    <source>
        <tissue evidence="4">Leaves</tissue>
    </source>
</reference>
<reference evidence="4" key="1">
    <citation type="journal article" date="2017" name="Nature">
        <title>The sunflower genome provides insights into oil metabolism, flowering and Asterid evolution.</title>
        <authorList>
            <person name="Badouin H."/>
            <person name="Gouzy J."/>
            <person name="Grassa C.J."/>
            <person name="Murat F."/>
            <person name="Staton S.E."/>
            <person name="Cottret L."/>
            <person name="Lelandais-Briere C."/>
            <person name="Owens G.L."/>
            <person name="Carrere S."/>
            <person name="Mayjonade B."/>
            <person name="Legrand L."/>
            <person name="Gill N."/>
            <person name="Kane N.C."/>
            <person name="Bowers J.E."/>
            <person name="Hubner S."/>
            <person name="Bellec A."/>
            <person name="Berard A."/>
            <person name="Berges H."/>
            <person name="Blanchet N."/>
            <person name="Boniface M.C."/>
            <person name="Brunel D."/>
            <person name="Catrice O."/>
            <person name="Chaidir N."/>
            <person name="Claudel C."/>
            <person name="Donnadieu C."/>
            <person name="Faraut T."/>
            <person name="Fievet G."/>
            <person name="Helmstetter N."/>
            <person name="King M."/>
            <person name="Knapp S.J."/>
            <person name="Lai Z."/>
            <person name="Le Paslier M.C."/>
            <person name="Lippi Y."/>
            <person name="Lorenzon L."/>
            <person name="Mandel J.R."/>
            <person name="Marage G."/>
            <person name="Marchand G."/>
            <person name="Marquand E."/>
            <person name="Bret-Mestries E."/>
            <person name="Morien E."/>
            <person name="Nambeesan S."/>
            <person name="Nguyen T."/>
            <person name="Pegot-Espagnet P."/>
            <person name="Pouilly N."/>
            <person name="Raftis F."/>
            <person name="Sallet E."/>
            <person name="Schiex T."/>
            <person name="Thomas J."/>
            <person name="Vandecasteele C."/>
            <person name="Vares D."/>
            <person name="Vear F."/>
            <person name="Vautrin S."/>
            <person name="Crespi M."/>
            <person name="Mangin B."/>
            <person name="Burke J.M."/>
            <person name="Salse J."/>
            <person name="Munos S."/>
            <person name="Vincourt P."/>
            <person name="Rieseberg L.H."/>
            <person name="Langlade N.B."/>
        </authorList>
    </citation>
    <scope>NUCLEOTIDE SEQUENCE</scope>
    <source>
        <tissue evidence="4">Leaves</tissue>
    </source>
</reference>
<name>A0A9K3DNQ2_HELAN</name>
<dbReference type="AlphaFoldDB" id="A0A9K3DNQ2"/>
<comment type="caution">
    <text evidence="4">The sequence shown here is derived from an EMBL/GenBank/DDBJ whole genome shotgun (WGS) entry which is preliminary data.</text>
</comment>
<feature type="domain" description="FH2" evidence="3">
    <location>
        <begin position="1"/>
        <end position="56"/>
    </location>
</feature>
<dbReference type="InterPro" id="IPR051144">
    <property type="entry name" value="Formin_homology_domain"/>
</dbReference>
<dbReference type="Proteomes" id="UP000215914">
    <property type="component" value="Unassembled WGS sequence"/>
</dbReference>
<gene>
    <name evidence="4" type="ORF">HanXRQr2_Chr16g0729191</name>
</gene>
<dbReference type="Gene3D" id="1.20.58.2220">
    <property type="entry name" value="Formin, FH2 domain"/>
    <property type="match status" value="1"/>
</dbReference>
<protein>
    <submittedName>
        <fullName evidence="4">Formin, FH2 domain-containing protein</fullName>
    </submittedName>
</protein>
<keyword evidence="2" id="KW-0812">Transmembrane</keyword>
<dbReference type="PANTHER" id="PTHR45733:SF17">
    <property type="entry name" value="FORMIN-LIKE PROTEIN 14"/>
    <property type="match status" value="1"/>
</dbReference>
<feature type="transmembrane region" description="Helical" evidence="2">
    <location>
        <begin position="31"/>
        <end position="50"/>
    </location>
</feature>